<keyword evidence="1" id="KW-0378">Hydrolase</keyword>
<dbReference type="InterPro" id="IPR004365">
    <property type="entry name" value="NA-bd_OB_tRNA"/>
</dbReference>
<dbReference type="Gene3D" id="1.10.3210.10">
    <property type="entry name" value="Hypothetical protein af1432"/>
    <property type="match status" value="1"/>
</dbReference>
<dbReference type="AlphaFoldDB" id="A0A7V3VT13"/>
<comment type="caution">
    <text evidence="3">The sequence shown here is derived from an EMBL/GenBank/DDBJ whole genome shotgun (WGS) entry which is preliminary data.</text>
</comment>
<dbReference type="InterPro" id="IPR050798">
    <property type="entry name" value="YhaM_exoribonuc/phosphodiest"/>
</dbReference>
<evidence type="ECO:0000256" key="1">
    <source>
        <dbReference type="ARBA" id="ARBA00022801"/>
    </source>
</evidence>
<dbReference type="SUPFAM" id="SSF109604">
    <property type="entry name" value="HD-domain/PDEase-like"/>
    <property type="match status" value="1"/>
</dbReference>
<dbReference type="CDD" id="cd04492">
    <property type="entry name" value="YhaM_OBF_like"/>
    <property type="match status" value="1"/>
</dbReference>
<accession>A0A7V3VT13</accession>
<name>A0A7V3VT13_9BACT</name>
<feature type="domain" description="HD/PDEase" evidence="2">
    <location>
        <begin position="184"/>
        <end position="318"/>
    </location>
</feature>
<dbReference type="GO" id="GO:0031125">
    <property type="term" value="P:rRNA 3'-end processing"/>
    <property type="evidence" value="ECO:0007669"/>
    <property type="project" value="TreeGrafter"/>
</dbReference>
<dbReference type="GO" id="GO:0016787">
    <property type="term" value="F:hydrolase activity"/>
    <property type="evidence" value="ECO:0007669"/>
    <property type="project" value="UniProtKB-KW"/>
</dbReference>
<dbReference type="PANTHER" id="PTHR37294:SF1">
    <property type="entry name" value="3'-5' EXORIBONUCLEASE YHAM"/>
    <property type="match status" value="1"/>
</dbReference>
<dbReference type="PANTHER" id="PTHR37294">
    <property type="entry name" value="3'-5' EXORIBONUCLEASE YHAM"/>
    <property type="match status" value="1"/>
</dbReference>
<dbReference type="InterPro" id="IPR006675">
    <property type="entry name" value="HDIG_dom"/>
</dbReference>
<evidence type="ECO:0000259" key="2">
    <source>
        <dbReference type="SMART" id="SM00471"/>
    </source>
</evidence>
<dbReference type="InterPro" id="IPR003607">
    <property type="entry name" value="HD/PDEase_dom"/>
</dbReference>
<proteinExistence type="predicted"/>
<dbReference type="Gene3D" id="2.40.50.140">
    <property type="entry name" value="Nucleic acid-binding proteins"/>
    <property type="match status" value="1"/>
</dbReference>
<dbReference type="SUPFAM" id="SSF50249">
    <property type="entry name" value="Nucleic acid-binding proteins"/>
    <property type="match status" value="1"/>
</dbReference>
<protein>
    <submittedName>
        <fullName evidence="3">HD domain-containing protein</fullName>
    </submittedName>
</protein>
<dbReference type="SMART" id="SM00471">
    <property type="entry name" value="HDc"/>
    <property type="match status" value="1"/>
</dbReference>
<dbReference type="CDD" id="cd00077">
    <property type="entry name" value="HDc"/>
    <property type="match status" value="1"/>
</dbReference>
<gene>
    <name evidence="3" type="ORF">ENX73_06020</name>
</gene>
<dbReference type="EMBL" id="DTPE01000238">
    <property type="protein sequence ID" value="HGE75664.1"/>
    <property type="molecule type" value="Genomic_DNA"/>
</dbReference>
<dbReference type="NCBIfam" id="TIGR00277">
    <property type="entry name" value="HDIG"/>
    <property type="match status" value="1"/>
</dbReference>
<dbReference type="GO" id="GO:0003676">
    <property type="term" value="F:nucleic acid binding"/>
    <property type="evidence" value="ECO:0007669"/>
    <property type="project" value="InterPro"/>
</dbReference>
<evidence type="ECO:0000313" key="3">
    <source>
        <dbReference type="EMBL" id="HGE75664.1"/>
    </source>
</evidence>
<organism evidence="3">
    <name type="scientific">Mesoaciditoga lauensis</name>
    <dbReference type="NCBI Taxonomy" id="1495039"/>
    <lineage>
        <taxon>Bacteria</taxon>
        <taxon>Thermotogati</taxon>
        <taxon>Thermotogota</taxon>
        <taxon>Thermotogae</taxon>
        <taxon>Mesoaciditogales</taxon>
        <taxon>Mesoaciditogaceae</taxon>
        <taxon>Mesoaciditoga</taxon>
    </lineage>
</organism>
<dbReference type="Pfam" id="PF01966">
    <property type="entry name" value="HD"/>
    <property type="match status" value="1"/>
</dbReference>
<dbReference type="InterPro" id="IPR006674">
    <property type="entry name" value="HD_domain"/>
</dbReference>
<dbReference type="InterPro" id="IPR012340">
    <property type="entry name" value="NA-bd_OB-fold"/>
</dbReference>
<sequence length="345" mass="38874">MKLGDLFNDEYLEKLGLSTKSTANHKMISEISENDFVSVDLKVVSKKMQESKDGKKFLLLTLADRTGEVRAIDWYNAGENDSKVKVNSIVKIKGRANVYFDKLQITLDKDRDSLITLKDGEYDPNLFVSITKKDVGAMYTEFQSILSNISNKEIKALVNVPFEDDTFVESFLTAPAAIVVHHAYKGGLLEHTLGVIKLSREIAHLYPDVNEDVLIAGAAFHDLGKIQEYEIKSFGIERTTEGELVGHIVLGIKMIDEWAKKVPNLPLKDLRHIEHLVLSHHGELELGSPTVPKTVEAIILHSADDLDSKMGQISSLKEKGSENDWSEYDRYLGRKIKFNWDDNED</sequence>
<dbReference type="Pfam" id="PF01336">
    <property type="entry name" value="tRNA_anti-codon"/>
    <property type="match status" value="1"/>
</dbReference>
<reference evidence="3" key="1">
    <citation type="journal article" date="2020" name="mSystems">
        <title>Genome- and Community-Level Interaction Insights into Carbon Utilization and Element Cycling Functions of Hydrothermarchaeota in Hydrothermal Sediment.</title>
        <authorList>
            <person name="Zhou Z."/>
            <person name="Liu Y."/>
            <person name="Xu W."/>
            <person name="Pan J."/>
            <person name="Luo Z.H."/>
            <person name="Li M."/>
        </authorList>
    </citation>
    <scope>NUCLEOTIDE SEQUENCE [LARGE SCALE GENOMIC DNA]</scope>
    <source>
        <strain evidence="3">SpSt-966</strain>
    </source>
</reference>